<dbReference type="EMBL" id="LAZR01000618">
    <property type="protein sequence ID" value="KKN62629.1"/>
    <property type="molecule type" value="Genomic_DNA"/>
</dbReference>
<protein>
    <submittedName>
        <fullName evidence="1">Uncharacterized protein</fullName>
    </submittedName>
</protein>
<name>A0A0F9S697_9ZZZZ</name>
<evidence type="ECO:0000313" key="1">
    <source>
        <dbReference type="EMBL" id="KKN62629.1"/>
    </source>
</evidence>
<sequence>MPVDSKDIKVRWHPQYEPSAKKVIITGYRVYAYVGHPLLGVVRGSEHIVKTEREAKKLASEMRKRFK</sequence>
<reference evidence="1" key="1">
    <citation type="journal article" date="2015" name="Nature">
        <title>Complex archaea that bridge the gap between prokaryotes and eukaryotes.</title>
        <authorList>
            <person name="Spang A."/>
            <person name="Saw J.H."/>
            <person name="Jorgensen S.L."/>
            <person name="Zaremba-Niedzwiedzka K."/>
            <person name="Martijn J."/>
            <person name="Lind A.E."/>
            <person name="van Eijk R."/>
            <person name="Schleper C."/>
            <person name="Guy L."/>
            <person name="Ettema T.J."/>
        </authorList>
    </citation>
    <scope>NUCLEOTIDE SEQUENCE</scope>
</reference>
<comment type="caution">
    <text evidence="1">The sequence shown here is derived from an EMBL/GenBank/DDBJ whole genome shotgun (WGS) entry which is preliminary data.</text>
</comment>
<dbReference type="AlphaFoldDB" id="A0A0F9S697"/>
<gene>
    <name evidence="1" type="ORF">LCGC14_0510400</name>
</gene>
<proteinExistence type="predicted"/>
<accession>A0A0F9S697</accession>
<organism evidence="1">
    <name type="scientific">marine sediment metagenome</name>
    <dbReference type="NCBI Taxonomy" id="412755"/>
    <lineage>
        <taxon>unclassified sequences</taxon>
        <taxon>metagenomes</taxon>
        <taxon>ecological metagenomes</taxon>
    </lineage>
</organism>